<dbReference type="Gene3D" id="1.20.1270.340">
    <property type="match status" value="1"/>
</dbReference>
<gene>
    <name evidence="2" type="ORF">MUA00_07750</name>
</gene>
<dbReference type="RefSeq" id="WP_271122523.1">
    <property type="nucleotide sequence ID" value="NZ_JALHAN010000062.1"/>
</dbReference>
<evidence type="ECO:0000313" key="3">
    <source>
        <dbReference type="Proteomes" id="UP001150641"/>
    </source>
</evidence>
<keyword evidence="1" id="KW-0175">Coiled coil</keyword>
<feature type="coiled-coil region" evidence="1">
    <location>
        <begin position="50"/>
        <end position="96"/>
    </location>
</feature>
<name>A0A9X2W7K6_9ENTR</name>
<dbReference type="InterPro" id="IPR038338">
    <property type="entry name" value="PriC_sf"/>
</dbReference>
<comment type="caution">
    <text evidence="2">The sequence shown here is derived from an EMBL/GenBank/DDBJ whole genome shotgun (WGS) entry which is preliminary data.</text>
</comment>
<feature type="coiled-coil region" evidence="1">
    <location>
        <begin position="142"/>
        <end position="169"/>
    </location>
</feature>
<keyword evidence="3" id="KW-1185">Reference proteome</keyword>
<accession>A0A9X2W7K6</accession>
<proteinExistence type="predicted"/>
<sequence>MKTASLLQALDARVAELAAAIEPLSLQRTSQARFDKKLFTTHSTQLKDYLAEAQANLAQLQLSVKTGKTEQVAFVAERLVAQIAALTRELATWKMRASEPQKPAPENLYEKLSTHQDYERRLLSMISDRESKLGVQTTLSAQQQLQREIAAQEGRLQRCRQAIARIERAIERRERGLG</sequence>
<evidence type="ECO:0000313" key="2">
    <source>
        <dbReference type="EMBL" id="MCT4701697.1"/>
    </source>
</evidence>
<dbReference type="EMBL" id="JALHAP010000075">
    <property type="protein sequence ID" value="MCT4701697.1"/>
    <property type="molecule type" value="Genomic_DNA"/>
</dbReference>
<dbReference type="InterPro" id="IPR010890">
    <property type="entry name" value="PriC"/>
</dbReference>
<protein>
    <submittedName>
        <fullName evidence="2">Primosomal replication protein</fullName>
    </submittedName>
</protein>
<dbReference type="Pfam" id="PF07445">
    <property type="entry name" value="PriC"/>
    <property type="match status" value="1"/>
</dbReference>
<reference evidence="2" key="1">
    <citation type="submission" date="2022-03" db="EMBL/GenBank/DDBJ databases">
        <title>Proposal of a novel genus Dryocolo and two novel species.</title>
        <authorList>
            <person name="Maddock D.W."/>
            <person name="Brady C.L."/>
            <person name="Denman S."/>
            <person name="Arnold D."/>
        </authorList>
    </citation>
    <scope>NUCLEOTIDE SEQUENCE</scope>
    <source>
        <strain evidence="2">H6W4</strain>
    </source>
</reference>
<dbReference type="Proteomes" id="UP001150641">
    <property type="component" value="Unassembled WGS sequence"/>
</dbReference>
<evidence type="ECO:0000256" key="1">
    <source>
        <dbReference type="SAM" id="Coils"/>
    </source>
</evidence>
<dbReference type="AlphaFoldDB" id="A0A9X2W7K6"/>
<organism evidence="2 3">
    <name type="scientific">Dryocola boscaweniae</name>
    <dbReference type="NCBI Taxonomy" id="2925397"/>
    <lineage>
        <taxon>Bacteria</taxon>
        <taxon>Pseudomonadati</taxon>
        <taxon>Pseudomonadota</taxon>
        <taxon>Gammaproteobacteria</taxon>
        <taxon>Enterobacterales</taxon>
        <taxon>Enterobacteriaceae</taxon>
        <taxon>Dryocola</taxon>
    </lineage>
</organism>